<accession>A0ACB7ZYE7</accession>
<organism evidence="1 2">
    <name type="scientific">Hygrophoropsis aurantiaca</name>
    <dbReference type="NCBI Taxonomy" id="72124"/>
    <lineage>
        <taxon>Eukaryota</taxon>
        <taxon>Fungi</taxon>
        <taxon>Dikarya</taxon>
        <taxon>Basidiomycota</taxon>
        <taxon>Agaricomycotina</taxon>
        <taxon>Agaricomycetes</taxon>
        <taxon>Agaricomycetidae</taxon>
        <taxon>Boletales</taxon>
        <taxon>Coniophorineae</taxon>
        <taxon>Hygrophoropsidaceae</taxon>
        <taxon>Hygrophoropsis</taxon>
    </lineage>
</organism>
<dbReference type="Proteomes" id="UP000790377">
    <property type="component" value="Unassembled WGS sequence"/>
</dbReference>
<gene>
    <name evidence="1" type="ORF">BJ138DRAFT_1105784</name>
</gene>
<reference evidence="1" key="1">
    <citation type="journal article" date="2021" name="New Phytol.">
        <title>Evolutionary innovations through gain and loss of genes in the ectomycorrhizal Boletales.</title>
        <authorList>
            <person name="Wu G."/>
            <person name="Miyauchi S."/>
            <person name="Morin E."/>
            <person name="Kuo A."/>
            <person name="Drula E."/>
            <person name="Varga T."/>
            <person name="Kohler A."/>
            <person name="Feng B."/>
            <person name="Cao Y."/>
            <person name="Lipzen A."/>
            <person name="Daum C."/>
            <person name="Hundley H."/>
            <person name="Pangilinan J."/>
            <person name="Johnson J."/>
            <person name="Barry K."/>
            <person name="LaButti K."/>
            <person name="Ng V."/>
            <person name="Ahrendt S."/>
            <person name="Min B."/>
            <person name="Choi I.G."/>
            <person name="Park H."/>
            <person name="Plett J.M."/>
            <person name="Magnuson J."/>
            <person name="Spatafora J.W."/>
            <person name="Nagy L.G."/>
            <person name="Henrissat B."/>
            <person name="Grigoriev I.V."/>
            <person name="Yang Z.L."/>
            <person name="Xu J."/>
            <person name="Martin F.M."/>
        </authorList>
    </citation>
    <scope>NUCLEOTIDE SEQUENCE</scope>
    <source>
        <strain evidence="1">ATCC 28755</strain>
    </source>
</reference>
<dbReference type="EMBL" id="MU268142">
    <property type="protein sequence ID" value="KAH7905687.1"/>
    <property type="molecule type" value="Genomic_DNA"/>
</dbReference>
<evidence type="ECO:0000313" key="1">
    <source>
        <dbReference type="EMBL" id="KAH7905687.1"/>
    </source>
</evidence>
<sequence>MSSAIDDINGQPSTTTSSTDPLTFVEKLQKNWAKGQRLAFFTSHITGYTAAVVEGHSRAAEYLDTVLNSYFQRFHWKLKVSEEPDAPFEPERSPLEEKLTAMEAEQKKAEDIAIRAWFDYRVKTVKKSRRRSKGDRDPWSCLLAQLSGVSKSKPKALQPQQRWSKDHFETVVRKDFEERWAEQGKSGKHKAAFRTLVTREHFEKTSREVQKEYKKLAKSEGKAAVEKWREDLTVPPSAAAVDRHELGSFAGPILAGMHKILGMHVSLLVGGPEPRKDGQINVLCMHEGGDNSPQPQNWQQYDKKKFKAVTALFQDYLSTCYSAEEREKRKLTNVDTTNAPYVISPTPDDDEQSDTEVLPSTSAPSIDPKAKPKAKRQRL</sequence>
<comment type="caution">
    <text evidence="1">The sequence shown here is derived from an EMBL/GenBank/DDBJ whole genome shotgun (WGS) entry which is preliminary data.</text>
</comment>
<evidence type="ECO:0000313" key="2">
    <source>
        <dbReference type="Proteomes" id="UP000790377"/>
    </source>
</evidence>
<keyword evidence="2" id="KW-1185">Reference proteome</keyword>
<protein>
    <submittedName>
        <fullName evidence="1">Uncharacterized protein</fullName>
    </submittedName>
</protein>
<name>A0ACB7ZYE7_9AGAM</name>
<proteinExistence type="predicted"/>